<dbReference type="PANTHER" id="PTHR21428:SF11">
    <property type="entry name" value="MEDIATOR OF RNA POLYMERASE II TRANSCRIPTION SUBUNIT 7"/>
    <property type="match status" value="1"/>
</dbReference>
<comment type="function">
    <text evidence="9">Component of the Mediator complex, a coactivator involved in the regulated transcription of nearly all RNA polymerase II-dependent genes. Mediator functions as a bridge to convey information from gene-specific regulatory proteins to the basal RNA polymerase II transcription machinery. Mediator is recruited to promoters by direct interactions with regulatory proteins and serves as a scaffold for the assembly of a functional preinitiation complex with RNA polymerase II and the general transcription factors.</text>
</comment>
<dbReference type="EMBL" id="MU006099">
    <property type="protein sequence ID" value="KAF2837414.1"/>
    <property type="molecule type" value="Genomic_DNA"/>
</dbReference>
<dbReference type="Proteomes" id="UP000799429">
    <property type="component" value="Unassembled WGS sequence"/>
</dbReference>
<comment type="subcellular location">
    <subcellularLocation>
        <location evidence="1 10">Nucleus</location>
    </subcellularLocation>
</comment>
<dbReference type="GO" id="GO:0003712">
    <property type="term" value="F:transcription coregulator activity"/>
    <property type="evidence" value="ECO:0007669"/>
    <property type="project" value="InterPro"/>
</dbReference>
<gene>
    <name evidence="12" type="ORF">M501DRAFT_995333</name>
</gene>
<dbReference type="PANTHER" id="PTHR21428">
    <property type="entry name" value="MEDIATOR OF RNA POLYMERASE II TRANSCRIPTION SUBUNIT 7"/>
    <property type="match status" value="1"/>
</dbReference>
<organism evidence="12 13">
    <name type="scientific">Patellaria atrata CBS 101060</name>
    <dbReference type="NCBI Taxonomy" id="1346257"/>
    <lineage>
        <taxon>Eukaryota</taxon>
        <taxon>Fungi</taxon>
        <taxon>Dikarya</taxon>
        <taxon>Ascomycota</taxon>
        <taxon>Pezizomycotina</taxon>
        <taxon>Dothideomycetes</taxon>
        <taxon>Dothideomycetes incertae sedis</taxon>
        <taxon>Patellariales</taxon>
        <taxon>Patellariaceae</taxon>
        <taxon>Patellaria</taxon>
    </lineage>
</organism>
<keyword evidence="6 10" id="KW-0010">Activator</keyword>
<evidence type="ECO:0000256" key="8">
    <source>
        <dbReference type="ARBA" id="ARBA00023242"/>
    </source>
</evidence>
<evidence type="ECO:0000256" key="10">
    <source>
        <dbReference type="RuleBase" id="RU364060"/>
    </source>
</evidence>
<reference evidence="12" key="1">
    <citation type="journal article" date="2020" name="Stud. Mycol.">
        <title>101 Dothideomycetes genomes: a test case for predicting lifestyles and emergence of pathogens.</title>
        <authorList>
            <person name="Haridas S."/>
            <person name="Albert R."/>
            <person name="Binder M."/>
            <person name="Bloem J."/>
            <person name="Labutti K."/>
            <person name="Salamov A."/>
            <person name="Andreopoulos B."/>
            <person name="Baker S."/>
            <person name="Barry K."/>
            <person name="Bills G."/>
            <person name="Bluhm B."/>
            <person name="Cannon C."/>
            <person name="Castanera R."/>
            <person name="Culley D."/>
            <person name="Daum C."/>
            <person name="Ezra D."/>
            <person name="Gonzalez J."/>
            <person name="Henrissat B."/>
            <person name="Kuo A."/>
            <person name="Liang C."/>
            <person name="Lipzen A."/>
            <person name="Lutzoni F."/>
            <person name="Magnuson J."/>
            <person name="Mondo S."/>
            <person name="Nolan M."/>
            <person name="Ohm R."/>
            <person name="Pangilinan J."/>
            <person name="Park H.-J."/>
            <person name="Ramirez L."/>
            <person name="Alfaro M."/>
            <person name="Sun H."/>
            <person name="Tritt A."/>
            <person name="Yoshinaga Y."/>
            <person name="Zwiers L.-H."/>
            <person name="Turgeon B."/>
            <person name="Goodwin S."/>
            <person name="Spatafora J."/>
            <person name="Crous P."/>
            <person name="Grigoriev I."/>
        </authorList>
    </citation>
    <scope>NUCLEOTIDE SEQUENCE</scope>
    <source>
        <strain evidence="12">CBS 101060</strain>
    </source>
</reference>
<evidence type="ECO:0000256" key="1">
    <source>
        <dbReference type="ARBA" id="ARBA00004123"/>
    </source>
</evidence>
<evidence type="ECO:0000256" key="6">
    <source>
        <dbReference type="ARBA" id="ARBA00023159"/>
    </source>
</evidence>
<dbReference type="GO" id="GO:0016592">
    <property type="term" value="C:mediator complex"/>
    <property type="evidence" value="ECO:0007669"/>
    <property type="project" value="InterPro"/>
</dbReference>
<proteinExistence type="inferred from homology"/>
<dbReference type="SUPFAM" id="SSF140718">
    <property type="entry name" value="Mediator hinge subcomplex-like"/>
    <property type="match status" value="1"/>
</dbReference>
<evidence type="ECO:0000256" key="7">
    <source>
        <dbReference type="ARBA" id="ARBA00023163"/>
    </source>
</evidence>
<dbReference type="Pfam" id="PF05983">
    <property type="entry name" value="Med7"/>
    <property type="match status" value="1"/>
</dbReference>
<accession>A0A9P4S7C7</accession>
<evidence type="ECO:0000256" key="4">
    <source>
        <dbReference type="ARBA" id="ARBA00020631"/>
    </source>
</evidence>
<dbReference type="InterPro" id="IPR044888">
    <property type="entry name" value="Mediatior_Med7_sf"/>
</dbReference>
<dbReference type="GO" id="GO:0006357">
    <property type="term" value="P:regulation of transcription by RNA polymerase II"/>
    <property type="evidence" value="ECO:0007669"/>
    <property type="project" value="InterPro"/>
</dbReference>
<evidence type="ECO:0000256" key="5">
    <source>
        <dbReference type="ARBA" id="ARBA00023015"/>
    </source>
</evidence>
<comment type="subunit">
    <text evidence="3 10">Component of the Mediator complex.</text>
</comment>
<keyword evidence="8 10" id="KW-0539">Nucleus</keyword>
<evidence type="ECO:0000256" key="2">
    <source>
        <dbReference type="ARBA" id="ARBA00009994"/>
    </source>
</evidence>
<feature type="compositionally biased region" description="Polar residues" evidence="11">
    <location>
        <begin position="47"/>
        <end position="60"/>
    </location>
</feature>
<protein>
    <recommendedName>
        <fullName evidence="4 10">Mediator of RNA polymerase II transcription subunit 7</fullName>
    </recommendedName>
</protein>
<dbReference type="InterPro" id="IPR037212">
    <property type="entry name" value="Med7/Med21-like"/>
</dbReference>
<dbReference type="OrthoDB" id="10253553at2759"/>
<dbReference type="Gene3D" id="6.10.140.1520">
    <property type="match status" value="1"/>
</dbReference>
<dbReference type="GO" id="GO:0070847">
    <property type="term" value="C:core mediator complex"/>
    <property type="evidence" value="ECO:0007669"/>
    <property type="project" value="TreeGrafter"/>
</dbReference>
<evidence type="ECO:0000256" key="9">
    <source>
        <dbReference type="ARBA" id="ARBA00025687"/>
    </source>
</evidence>
<sequence>MAEEGQGQVLSTAFPAPPPFYKHFTAENLKRVKEAKSTAKPNKSEGSENNGNDESSTSGILSLPPELRYMIPPEPPANGKYTLFGRPYDINETLGSLEDAGVEQLFPSQPDDTAEGGSDVHAEWTFDRAVYLKRMARSILMNFLELVGLLAIDPEAAVKKLEDFRVLFVNAHHLINEYRPHQARETLILLLEKQLKMMKDETEGISRMRVQIDDMLEKFSKDDVEPLDETYLPQKKVSPQTIRQRREKAIWQALNEEMSL</sequence>
<keyword evidence="13" id="KW-1185">Reference proteome</keyword>
<evidence type="ECO:0000313" key="13">
    <source>
        <dbReference type="Proteomes" id="UP000799429"/>
    </source>
</evidence>
<dbReference type="AlphaFoldDB" id="A0A9P4S7C7"/>
<feature type="region of interest" description="Disordered" evidence="11">
    <location>
        <begin position="1"/>
        <end position="61"/>
    </location>
</feature>
<comment type="caution">
    <text evidence="12">The sequence shown here is derived from an EMBL/GenBank/DDBJ whole genome shotgun (WGS) entry which is preliminary data.</text>
</comment>
<dbReference type="InterPro" id="IPR009244">
    <property type="entry name" value="Mediatior_Med7"/>
</dbReference>
<feature type="compositionally biased region" description="Basic and acidic residues" evidence="11">
    <location>
        <begin position="24"/>
        <end position="46"/>
    </location>
</feature>
<comment type="similarity">
    <text evidence="2 10">Belongs to the Mediator complex subunit 7 family.</text>
</comment>
<evidence type="ECO:0000256" key="11">
    <source>
        <dbReference type="SAM" id="MobiDB-lite"/>
    </source>
</evidence>
<name>A0A9P4S7C7_9PEZI</name>
<keyword evidence="7 10" id="KW-0804">Transcription</keyword>
<evidence type="ECO:0000313" key="12">
    <source>
        <dbReference type="EMBL" id="KAF2837414.1"/>
    </source>
</evidence>
<dbReference type="Gene3D" id="6.10.140.200">
    <property type="match status" value="1"/>
</dbReference>
<evidence type="ECO:0000256" key="3">
    <source>
        <dbReference type="ARBA" id="ARBA00011837"/>
    </source>
</evidence>
<keyword evidence="5 10" id="KW-0805">Transcription regulation</keyword>